<dbReference type="InterPro" id="IPR013757">
    <property type="entry name" value="Topo_IIA_A_a_sf"/>
</dbReference>
<dbReference type="AlphaFoldDB" id="A0A9D2F337"/>
<dbReference type="Proteomes" id="UP000824031">
    <property type="component" value="Unassembled WGS sequence"/>
</dbReference>
<dbReference type="Gene3D" id="2.120.10.90">
    <property type="entry name" value="DNA gyrase/topoisomerase IV, subunit A, C-terminal"/>
    <property type="match status" value="1"/>
</dbReference>
<dbReference type="PANTHER" id="PTHR43493:SF9">
    <property type="entry name" value="DNA TOPOISOMERASE 4 SUBUNIT A"/>
    <property type="match status" value="1"/>
</dbReference>
<dbReference type="PANTHER" id="PTHR43493">
    <property type="entry name" value="DNA GYRASE/TOPOISOMERASE SUBUNIT A"/>
    <property type="match status" value="1"/>
</dbReference>
<evidence type="ECO:0000313" key="2">
    <source>
        <dbReference type="EMBL" id="HIZ48468.1"/>
    </source>
</evidence>
<dbReference type="GO" id="GO:0005524">
    <property type="term" value="F:ATP binding"/>
    <property type="evidence" value="ECO:0007669"/>
    <property type="project" value="InterPro"/>
</dbReference>
<name>A0A9D2F337_9FIRM</name>
<evidence type="ECO:0000313" key="3">
    <source>
        <dbReference type="Proteomes" id="UP000824031"/>
    </source>
</evidence>
<organism evidence="2 3">
    <name type="scientific">Candidatus Gemmiger excrementavium</name>
    <dbReference type="NCBI Taxonomy" id="2838608"/>
    <lineage>
        <taxon>Bacteria</taxon>
        <taxon>Bacillati</taxon>
        <taxon>Bacillota</taxon>
        <taxon>Clostridia</taxon>
        <taxon>Eubacteriales</taxon>
        <taxon>Gemmiger</taxon>
    </lineage>
</organism>
<reference evidence="2" key="2">
    <citation type="submission" date="2021-04" db="EMBL/GenBank/DDBJ databases">
        <authorList>
            <person name="Gilroy R."/>
        </authorList>
    </citation>
    <scope>NUCLEOTIDE SEQUENCE</scope>
    <source>
        <strain evidence="2">3436</strain>
    </source>
</reference>
<reference evidence="2" key="1">
    <citation type="journal article" date="2021" name="PeerJ">
        <title>Extensive microbial diversity within the chicken gut microbiome revealed by metagenomics and culture.</title>
        <authorList>
            <person name="Gilroy R."/>
            <person name="Ravi A."/>
            <person name="Getino M."/>
            <person name="Pursley I."/>
            <person name="Horton D.L."/>
            <person name="Alikhan N.F."/>
            <person name="Baker D."/>
            <person name="Gharbi K."/>
            <person name="Hall N."/>
            <person name="Watson M."/>
            <person name="Adriaenssens E.M."/>
            <person name="Foster-Nyarko E."/>
            <person name="Jarju S."/>
            <person name="Secka A."/>
            <person name="Antonio M."/>
            <person name="Oren A."/>
            <person name="Chaudhuri R.R."/>
            <person name="La Ragione R."/>
            <person name="Hildebrand F."/>
            <person name="Pallen M.J."/>
        </authorList>
    </citation>
    <scope>NUCLEOTIDE SEQUENCE</scope>
    <source>
        <strain evidence="2">3436</strain>
    </source>
</reference>
<dbReference type="SUPFAM" id="SSF101904">
    <property type="entry name" value="GyrA/ParC C-terminal domain-like"/>
    <property type="match status" value="1"/>
</dbReference>
<dbReference type="Gene3D" id="1.10.268.10">
    <property type="entry name" value="Topoisomerase, domain 3"/>
    <property type="match status" value="1"/>
</dbReference>
<dbReference type="EMBL" id="DXBO01000108">
    <property type="protein sequence ID" value="HIZ48468.1"/>
    <property type="molecule type" value="Genomic_DNA"/>
</dbReference>
<proteinExistence type="predicted"/>
<comment type="catalytic activity">
    <reaction evidence="1">
        <text>ATP-dependent breakage, passage and rejoining of double-stranded DNA.</text>
        <dbReference type="EC" id="5.6.2.2"/>
    </reaction>
</comment>
<comment type="caution">
    <text evidence="2">The sequence shown here is derived from an EMBL/GenBank/DDBJ whole genome shotgun (WGS) entry which is preliminary data.</text>
</comment>
<dbReference type="InterPro" id="IPR035516">
    <property type="entry name" value="Gyrase/topoIV_suA_C"/>
</dbReference>
<dbReference type="GO" id="GO:0034335">
    <property type="term" value="F:DNA negative supercoiling activity"/>
    <property type="evidence" value="ECO:0007669"/>
    <property type="project" value="UniProtKB-ARBA"/>
</dbReference>
<accession>A0A9D2F337</accession>
<sequence>KRTAEIEELENAIADLEDLLKRPARINKIIIAELNEVAKKYGKPRRCEILYEVPASEAEELEQQVPDYPVHLFFTRDGYFKKITPQSLRMSGEQKLKDGDEVLFTCESTNSVELLFFTNHHQVYKSHAYDFGDSKASVLGDYVASALGMEDGEVPLYMVVTPDYKGWMLFFFQNGKCAKVPLSSYETKQNRRKLLKAYSDKAELACMRYLPEETELAIFTTNNRLLLAGSALIPEKATRDTAGVNVVALKKNARIARVTLSAGLELAEAHRYRVRTLPAAGAILRADDSMEQLTL</sequence>
<dbReference type="GO" id="GO:0005737">
    <property type="term" value="C:cytoplasm"/>
    <property type="evidence" value="ECO:0007669"/>
    <property type="project" value="TreeGrafter"/>
</dbReference>
<dbReference type="GO" id="GO:0003677">
    <property type="term" value="F:DNA binding"/>
    <property type="evidence" value="ECO:0007669"/>
    <property type="project" value="InterPro"/>
</dbReference>
<gene>
    <name evidence="2" type="ORF">H9810_07120</name>
</gene>
<feature type="non-terminal residue" evidence="2">
    <location>
        <position position="1"/>
    </location>
</feature>
<dbReference type="GO" id="GO:0006265">
    <property type="term" value="P:DNA topological change"/>
    <property type="evidence" value="ECO:0007669"/>
    <property type="project" value="TreeGrafter"/>
</dbReference>
<dbReference type="SUPFAM" id="SSF56719">
    <property type="entry name" value="Type II DNA topoisomerase"/>
    <property type="match status" value="1"/>
</dbReference>
<evidence type="ECO:0000256" key="1">
    <source>
        <dbReference type="ARBA" id="ARBA00000185"/>
    </source>
</evidence>
<dbReference type="InterPro" id="IPR013760">
    <property type="entry name" value="Topo_IIA-like_dom_sf"/>
</dbReference>
<dbReference type="InterPro" id="IPR050220">
    <property type="entry name" value="Type_II_DNA_Topoisomerases"/>
</dbReference>
<protein>
    <submittedName>
        <fullName evidence="2">Topoisomerase IV</fullName>
    </submittedName>
</protein>
<dbReference type="GO" id="GO:0009330">
    <property type="term" value="C:DNA topoisomerase type II (double strand cut, ATP-hydrolyzing) complex"/>
    <property type="evidence" value="ECO:0007669"/>
    <property type="project" value="TreeGrafter"/>
</dbReference>